<sequence length="104" mass="11503">MLLALALLTSLLTDQHLLPNPQGNNAVPDYFNNRSDQPVVPNPQGNKAIPDYFKNSPMGGGQPGVTICNLNGQDMRGQFKICRYDCGTEITIDQRVVCPFIQQR</sequence>
<comment type="caution">
    <text evidence="2">The sequence shown here is derived from an EMBL/GenBank/DDBJ whole genome shotgun (WGS) entry which is preliminary data.</text>
</comment>
<dbReference type="AlphaFoldDB" id="A0A7Y6ULN7"/>
<proteinExistence type="predicted"/>
<feature type="region of interest" description="Disordered" evidence="1">
    <location>
        <begin position="18"/>
        <end position="45"/>
    </location>
</feature>
<name>A0A7Y6ULN7_9HYPH</name>
<reference evidence="2 3" key="1">
    <citation type="submission" date="2020-06" db="EMBL/GenBank/DDBJ databases">
        <authorList>
            <person name="Grouzdev D.S."/>
        </authorList>
    </citation>
    <scope>NUCLEOTIDE SEQUENCE [LARGE SCALE GENOMIC DNA]</scope>
    <source>
        <strain evidence="2 3">HO-A22</strain>
    </source>
</reference>
<evidence type="ECO:0000313" key="2">
    <source>
        <dbReference type="EMBL" id="NVD38295.1"/>
    </source>
</evidence>
<evidence type="ECO:0000313" key="3">
    <source>
        <dbReference type="Proteomes" id="UP000520198"/>
    </source>
</evidence>
<accession>A0A7Y6ULN7</accession>
<keyword evidence="3" id="KW-1185">Reference proteome</keyword>
<protein>
    <submittedName>
        <fullName evidence="2">Uncharacterized protein</fullName>
    </submittedName>
</protein>
<gene>
    <name evidence="2" type="ORF">HT585_05470</name>
</gene>
<dbReference type="RefSeq" id="WP_176351946.1">
    <property type="nucleotide sequence ID" value="NZ_JABWDU010000001.1"/>
</dbReference>
<dbReference type="EMBL" id="JABWDU010000001">
    <property type="protein sequence ID" value="NVD38295.1"/>
    <property type="molecule type" value="Genomic_DNA"/>
</dbReference>
<evidence type="ECO:0000256" key="1">
    <source>
        <dbReference type="SAM" id="MobiDB-lite"/>
    </source>
</evidence>
<organism evidence="2 3">
    <name type="scientific">Ensifer oleiphilus</name>
    <dbReference type="NCBI Taxonomy" id="2742698"/>
    <lineage>
        <taxon>Bacteria</taxon>
        <taxon>Pseudomonadati</taxon>
        <taxon>Pseudomonadota</taxon>
        <taxon>Alphaproteobacteria</taxon>
        <taxon>Hyphomicrobiales</taxon>
        <taxon>Rhizobiaceae</taxon>
        <taxon>Sinorhizobium/Ensifer group</taxon>
        <taxon>Ensifer</taxon>
    </lineage>
</organism>
<dbReference type="Proteomes" id="UP000520198">
    <property type="component" value="Unassembled WGS sequence"/>
</dbReference>